<evidence type="ECO:0000256" key="6">
    <source>
        <dbReference type="ARBA" id="ARBA00023242"/>
    </source>
</evidence>
<dbReference type="SMART" id="SM00382">
    <property type="entry name" value="AAA"/>
    <property type="match status" value="1"/>
</dbReference>
<feature type="region of interest" description="Disordered" evidence="7">
    <location>
        <begin position="129"/>
        <end position="198"/>
    </location>
</feature>
<dbReference type="OrthoDB" id="4199794at2759"/>
<dbReference type="RefSeq" id="XP_011131330.1">
    <property type="nucleotide sequence ID" value="XM_011133028.1"/>
</dbReference>
<evidence type="ECO:0000256" key="1">
    <source>
        <dbReference type="ARBA" id="ARBA00004123"/>
    </source>
</evidence>
<evidence type="ECO:0000256" key="3">
    <source>
        <dbReference type="ARBA" id="ARBA00022705"/>
    </source>
</evidence>
<dbReference type="Gene3D" id="1.20.272.10">
    <property type="match status" value="1"/>
</dbReference>
<keyword evidence="6" id="KW-0539">Nucleus</keyword>
<dbReference type="Pfam" id="PF00004">
    <property type="entry name" value="AAA"/>
    <property type="match status" value="1"/>
</dbReference>
<dbReference type="SUPFAM" id="SSF48019">
    <property type="entry name" value="post-AAA+ oligomerization domain-like"/>
    <property type="match status" value="1"/>
</dbReference>
<dbReference type="CDD" id="cd00009">
    <property type="entry name" value="AAA"/>
    <property type="match status" value="1"/>
</dbReference>
<protein>
    <submittedName>
        <fullName evidence="9">Replication factor C subunit</fullName>
    </submittedName>
</protein>
<dbReference type="PANTHER" id="PTHR11669:SF9">
    <property type="entry name" value="REPLICATION FACTOR C SUBUNIT 5"/>
    <property type="match status" value="1"/>
</dbReference>
<dbReference type="InterPro" id="IPR050238">
    <property type="entry name" value="DNA_Rep/Repair_Clamp_Loader"/>
</dbReference>
<keyword evidence="4" id="KW-0547">Nucleotide-binding</keyword>
<dbReference type="InterPro" id="IPR008921">
    <property type="entry name" value="DNA_pol3_clamp-load_cplx_C"/>
</dbReference>
<evidence type="ECO:0000313" key="9">
    <source>
        <dbReference type="EMBL" id="EZG56157.1"/>
    </source>
</evidence>
<feature type="compositionally biased region" description="Polar residues" evidence="7">
    <location>
        <begin position="163"/>
        <end position="177"/>
    </location>
</feature>
<dbReference type="InterPro" id="IPR003593">
    <property type="entry name" value="AAA+_ATPase"/>
</dbReference>
<dbReference type="GO" id="GO:0005634">
    <property type="term" value="C:nucleus"/>
    <property type="evidence" value="ECO:0007669"/>
    <property type="project" value="TreeGrafter"/>
</dbReference>
<feature type="domain" description="AAA+ ATPase" evidence="8">
    <location>
        <begin position="36"/>
        <end position="305"/>
    </location>
</feature>
<feature type="compositionally biased region" description="Acidic residues" evidence="7">
    <location>
        <begin position="131"/>
        <end position="142"/>
    </location>
</feature>
<evidence type="ECO:0000313" key="10">
    <source>
        <dbReference type="Proteomes" id="UP000019763"/>
    </source>
</evidence>
<dbReference type="SUPFAM" id="SSF52540">
    <property type="entry name" value="P-loop containing nucleoside triphosphate hydrolases"/>
    <property type="match status" value="1"/>
</dbReference>
<keyword evidence="3" id="KW-0235">DNA replication</keyword>
<evidence type="ECO:0000256" key="7">
    <source>
        <dbReference type="SAM" id="MobiDB-lite"/>
    </source>
</evidence>
<comment type="subcellular location">
    <subcellularLocation>
        <location evidence="1">Nucleus</location>
    </subcellularLocation>
</comment>
<dbReference type="Pfam" id="PF08542">
    <property type="entry name" value="Rep_fac_C"/>
    <property type="match status" value="1"/>
</dbReference>
<accession>A0A023B423</accession>
<dbReference type="AlphaFoldDB" id="A0A023B423"/>
<dbReference type="GO" id="GO:0003677">
    <property type="term" value="F:DNA binding"/>
    <property type="evidence" value="ECO:0007669"/>
    <property type="project" value="InterPro"/>
</dbReference>
<dbReference type="PANTHER" id="PTHR11669">
    <property type="entry name" value="REPLICATION FACTOR C / DNA POLYMERASE III GAMMA-TAU SUBUNIT"/>
    <property type="match status" value="1"/>
</dbReference>
<dbReference type="eggNOG" id="KOG0990">
    <property type="taxonomic scope" value="Eukaryota"/>
</dbReference>
<dbReference type="VEuPathDB" id="CryptoDB:GNI_105480"/>
<dbReference type="InterPro" id="IPR003959">
    <property type="entry name" value="ATPase_AAA_core"/>
</dbReference>
<dbReference type="GO" id="GO:0006261">
    <property type="term" value="P:DNA-templated DNA replication"/>
    <property type="evidence" value="ECO:0007669"/>
    <property type="project" value="TreeGrafter"/>
</dbReference>
<dbReference type="InterPro" id="IPR013748">
    <property type="entry name" value="Rep_factorC_C"/>
</dbReference>
<dbReference type="Gene3D" id="1.10.8.60">
    <property type="match status" value="1"/>
</dbReference>
<evidence type="ECO:0000259" key="8">
    <source>
        <dbReference type="SMART" id="SM00382"/>
    </source>
</evidence>
<dbReference type="EMBL" id="AFNH02000787">
    <property type="protein sequence ID" value="EZG56157.1"/>
    <property type="molecule type" value="Genomic_DNA"/>
</dbReference>
<evidence type="ECO:0000256" key="4">
    <source>
        <dbReference type="ARBA" id="ARBA00022741"/>
    </source>
</evidence>
<dbReference type="GO" id="GO:0005524">
    <property type="term" value="F:ATP binding"/>
    <property type="evidence" value="ECO:0007669"/>
    <property type="project" value="UniProtKB-KW"/>
</dbReference>
<dbReference type="Gene3D" id="3.40.50.300">
    <property type="entry name" value="P-loop containing nucleotide triphosphate hydrolases"/>
    <property type="match status" value="2"/>
</dbReference>
<dbReference type="Pfam" id="PF13177">
    <property type="entry name" value="DNA_pol3_delta2"/>
    <property type="match status" value="1"/>
</dbReference>
<dbReference type="GeneID" id="22913750"/>
<gene>
    <name evidence="9" type="ORF">GNI_105480</name>
</gene>
<reference evidence="9" key="1">
    <citation type="submission" date="2013-12" db="EMBL/GenBank/DDBJ databases">
        <authorList>
            <person name="Omoto C.K."/>
            <person name="Sibley D."/>
            <person name="Venepally P."/>
            <person name="Hadjithomas M."/>
            <person name="Karamycheva S."/>
            <person name="Brunk B."/>
            <person name="Roos D."/>
            <person name="Caler E."/>
            <person name="Lorenzi H."/>
        </authorList>
    </citation>
    <scope>NUCLEOTIDE SEQUENCE</scope>
</reference>
<evidence type="ECO:0000256" key="2">
    <source>
        <dbReference type="ARBA" id="ARBA00005378"/>
    </source>
</evidence>
<dbReference type="InterPro" id="IPR027417">
    <property type="entry name" value="P-loop_NTPase"/>
</dbReference>
<name>A0A023B423_GRENI</name>
<dbReference type="GO" id="GO:0003689">
    <property type="term" value="F:DNA clamp loader activity"/>
    <property type="evidence" value="ECO:0007669"/>
    <property type="project" value="TreeGrafter"/>
</dbReference>
<organism evidence="9 10">
    <name type="scientific">Gregarina niphandrodes</name>
    <name type="common">Septate eugregarine</name>
    <dbReference type="NCBI Taxonomy" id="110365"/>
    <lineage>
        <taxon>Eukaryota</taxon>
        <taxon>Sar</taxon>
        <taxon>Alveolata</taxon>
        <taxon>Apicomplexa</taxon>
        <taxon>Conoidasida</taxon>
        <taxon>Gregarinasina</taxon>
        <taxon>Eugregarinorida</taxon>
        <taxon>Gregarinidae</taxon>
        <taxon>Gregarina</taxon>
    </lineage>
</organism>
<keyword evidence="5" id="KW-0067">ATP-binding</keyword>
<dbReference type="GO" id="GO:0005663">
    <property type="term" value="C:DNA replication factor C complex"/>
    <property type="evidence" value="ECO:0007669"/>
    <property type="project" value="TreeGrafter"/>
</dbReference>
<feature type="compositionally biased region" description="Basic and acidic residues" evidence="7">
    <location>
        <begin position="143"/>
        <end position="159"/>
    </location>
</feature>
<comment type="caution">
    <text evidence="9">The sequence shown here is derived from an EMBL/GenBank/DDBJ whole genome shotgun (WGS) entry which is preliminary data.</text>
</comment>
<keyword evidence="10" id="KW-1185">Reference proteome</keyword>
<dbReference type="GO" id="GO:0016887">
    <property type="term" value="F:ATP hydrolysis activity"/>
    <property type="evidence" value="ECO:0007669"/>
    <property type="project" value="InterPro"/>
</dbReference>
<dbReference type="GO" id="GO:0006281">
    <property type="term" value="P:DNA repair"/>
    <property type="evidence" value="ECO:0007669"/>
    <property type="project" value="TreeGrafter"/>
</dbReference>
<comment type="similarity">
    <text evidence="2">Belongs to the activator 1 small subunits family.</text>
</comment>
<dbReference type="Proteomes" id="UP000019763">
    <property type="component" value="Unassembled WGS sequence"/>
</dbReference>
<proteinExistence type="inferred from homology"/>
<sequence length="486" mass="54182">MDLLPWTEKYRPTAVNEVFGHRDIITTLESFLKSGQLPHILLHGPPGTGKTSVVQAIVRTMFGLQMELRVLEMNASDDRGIGVVRDQIKTFVETSIPGSHRAKELKYKPVEVDPTRLLFENGISNMKQEITEDEEMHVEEEPETSKPETSKPETSKPEASKLPAQTTLMSFFTPRTNSKTEKASAKKPSPKRASPIRPKRTQVSMEINFPNAPQLPQDDSVHPNLRNLKIVVLDEVDQMTSVAQTALRRIMEKHAGNARFFLMCNEITKINLPIQSRCTKFRFKPIGKDFMRAKLDIVVANEKIRIVEDAKNELLERAKGDFRKLLNTLQTCVMQTQWDSSSGLSYDRIQTDTGPESNGTVAAELGGEPRGGERGIITKAVVRMSLGLPNEQELSGLIKVLKTEKNPFPSVYMQILQTLQEKGVALSDLVEACYDDILQTTLPNKTYLTILPRFGDIQCALAAGASPQIQAGCLVAAYVEISKDLP</sequence>
<evidence type="ECO:0000256" key="5">
    <source>
        <dbReference type="ARBA" id="ARBA00022840"/>
    </source>
</evidence>